<comment type="caution">
    <text evidence="1">The sequence shown here is derived from an EMBL/GenBank/DDBJ whole genome shotgun (WGS) entry which is preliminary data.</text>
</comment>
<evidence type="ECO:0000313" key="1">
    <source>
        <dbReference type="EMBL" id="GIY58613.1"/>
    </source>
</evidence>
<reference evidence="1 2" key="1">
    <citation type="submission" date="2021-06" db="EMBL/GenBank/DDBJ databases">
        <title>Caerostris darwini draft genome.</title>
        <authorList>
            <person name="Kono N."/>
            <person name="Arakawa K."/>
        </authorList>
    </citation>
    <scope>NUCLEOTIDE SEQUENCE [LARGE SCALE GENOMIC DNA]</scope>
</reference>
<sequence>MVTFKKSFHSNSFNNLVFGFISEKLKTSSLTMVASKKLFAFFVVLVLGLLVPGPSMSGVEAMHMGGGGGGGMRGVEALLAAGILAKLLRHHHHESHHHHHGHHGHHHHG</sequence>
<name>A0AAV4ULF6_9ARAC</name>
<gene>
    <name evidence="1" type="ORF">CDAR_226121</name>
</gene>
<proteinExistence type="predicted"/>
<evidence type="ECO:0000313" key="2">
    <source>
        <dbReference type="Proteomes" id="UP001054837"/>
    </source>
</evidence>
<keyword evidence="2" id="KW-1185">Reference proteome</keyword>
<dbReference type="AlphaFoldDB" id="A0AAV4ULF6"/>
<organism evidence="1 2">
    <name type="scientific">Caerostris darwini</name>
    <dbReference type="NCBI Taxonomy" id="1538125"/>
    <lineage>
        <taxon>Eukaryota</taxon>
        <taxon>Metazoa</taxon>
        <taxon>Ecdysozoa</taxon>
        <taxon>Arthropoda</taxon>
        <taxon>Chelicerata</taxon>
        <taxon>Arachnida</taxon>
        <taxon>Araneae</taxon>
        <taxon>Araneomorphae</taxon>
        <taxon>Entelegynae</taxon>
        <taxon>Araneoidea</taxon>
        <taxon>Araneidae</taxon>
        <taxon>Caerostris</taxon>
    </lineage>
</organism>
<dbReference type="EMBL" id="BPLQ01011521">
    <property type="protein sequence ID" value="GIY58613.1"/>
    <property type="molecule type" value="Genomic_DNA"/>
</dbReference>
<accession>A0AAV4ULF6</accession>
<protein>
    <submittedName>
        <fullName evidence="1">Uncharacterized protein</fullName>
    </submittedName>
</protein>
<dbReference type="Proteomes" id="UP001054837">
    <property type="component" value="Unassembled WGS sequence"/>
</dbReference>